<dbReference type="GeneID" id="25289959"/>
<accession>A0A0D2JDI0</accession>
<protein>
    <submittedName>
        <fullName evidence="2">Uncharacterized protein</fullName>
    </submittedName>
</protein>
<feature type="compositionally biased region" description="Basic and acidic residues" evidence="1">
    <location>
        <begin position="533"/>
        <end position="542"/>
    </location>
</feature>
<dbReference type="RefSeq" id="XP_013274371.1">
    <property type="nucleotide sequence ID" value="XM_013418917.1"/>
</dbReference>
<organism evidence="2 3">
    <name type="scientific">Rhinocladiella mackenziei CBS 650.93</name>
    <dbReference type="NCBI Taxonomy" id="1442369"/>
    <lineage>
        <taxon>Eukaryota</taxon>
        <taxon>Fungi</taxon>
        <taxon>Dikarya</taxon>
        <taxon>Ascomycota</taxon>
        <taxon>Pezizomycotina</taxon>
        <taxon>Eurotiomycetes</taxon>
        <taxon>Chaetothyriomycetidae</taxon>
        <taxon>Chaetothyriales</taxon>
        <taxon>Herpotrichiellaceae</taxon>
        <taxon>Rhinocladiella</taxon>
    </lineage>
</organism>
<dbReference type="EMBL" id="KN847476">
    <property type="protein sequence ID" value="KIX07235.1"/>
    <property type="molecule type" value="Genomic_DNA"/>
</dbReference>
<dbReference type="VEuPathDB" id="FungiDB:Z518_01888"/>
<gene>
    <name evidence="2" type="ORF">Z518_01888</name>
</gene>
<name>A0A0D2JDI0_9EURO</name>
<keyword evidence="3" id="KW-1185">Reference proteome</keyword>
<evidence type="ECO:0000256" key="1">
    <source>
        <dbReference type="SAM" id="MobiDB-lite"/>
    </source>
</evidence>
<feature type="region of interest" description="Disordered" evidence="1">
    <location>
        <begin position="532"/>
        <end position="555"/>
    </location>
</feature>
<reference evidence="2 3" key="1">
    <citation type="submission" date="2015-01" db="EMBL/GenBank/DDBJ databases">
        <title>The Genome Sequence of Rhinocladiella mackenzie CBS 650.93.</title>
        <authorList>
            <consortium name="The Broad Institute Genomics Platform"/>
            <person name="Cuomo C."/>
            <person name="de Hoog S."/>
            <person name="Gorbushina A."/>
            <person name="Stielow B."/>
            <person name="Teixiera M."/>
            <person name="Abouelleil A."/>
            <person name="Chapman S.B."/>
            <person name="Priest M."/>
            <person name="Young S.K."/>
            <person name="Wortman J."/>
            <person name="Nusbaum C."/>
            <person name="Birren B."/>
        </authorList>
    </citation>
    <scope>NUCLEOTIDE SEQUENCE [LARGE SCALE GENOMIC DNA]</scope>
    <source>
        <strain evidence="2 3">CBS 650.93</strain>
    </source>
</reference>
<sequence length="652" mass="74478">MSESSGLTALALVLSFTALIIAVVQLLQSVFGTAEGFRRTNKEIMGIFALSRDRVFHWTEFRFETKFTTPHFTFHNVLSETSLLSRIEGNDPFRQETFSRFILAIANSDNRFNDLKALIRSSTKISGLQQFLNRFNPSYGSSHQQTLQPGSQAFSASWLILLEQLYYDEKKFNQSTDKCSFIYTRSGTRGISLGPDRRQILYPAIENHLHSWDLLPPDVVRPFASISLGDLLTLCFRLRLTVQDLRPGHFSADGYGNNFASLQIQGLGMIVQYRYDPSNDKADPVYLGNTKYVPSESTDKLAFGIIPRHELLGIQQDWPLGECENPESFPDAMKKHFRDIGIPEQQLREVKTRKDKDKCDTWRTFADSLLLIAPFLPIDGLGMVKYQPPMPEEWSGSTLTVREGRIILWQRLNEILPGLKESSSSLTMMSSLTESSAPSQLHWVCRVLNFFETKYRNSFHNENRCFGSFMGRNGYNARAHEFLRDIRSAAVEADSYLASLFNQPNSIPTYIHLVAAHQQMAITLHTEVNQQLRETENQDRRSGSSRTPPKFRVASHSPARELHKGLLEIVHRYVDCAIDGRTIIEAYRAKIKGLEDSQGRQPPALDDEQIRAGWYTMMLRACLWSMVHLPISRPNLPYPSRYWKNNTLVLMA</sequence>
<dbReference type="STRING" id="1442369.A0A0D2JDI0"/>
<dbReference type="AlphaFoldDB" id="A0A0D2JDI0"/>
<proteinExistence type="predicted"/>
<evidence type="ECO:0000313" key="3">
    <source>
        <dbReference type="Proteomes" id="UP000053617"/>
    </source>
</evidence>
<dbReference type="Proteomes" id="UP000053617">
    <property type="component" value="Unassembled WGS sequence"/>
</dbReference>
<dbReference type="HOGENOM" id="CLU_422124_0_0_1"/>
<dbReference type="OrthoDB" id="5227693at2759"/>
<evidence type="ECO:0000313" key="2">
    <source>
        <dbReference type="EMBL" id="KIX07235.1"/>
    </source>
</evidence>